<dbReference type="Gene3D" id="3.30.559.10">
    <property type="entry name" value="Chloramphenicol acetyltransferase-like domain"/>
    <property type="match status" value="1"/>
</dbReference>
<accession>A0AAD2HF52</accession>
<keyword evidence="4" id="KW-1185">Reference proteome</keyword>
<evidence type="ECO:0000256" key="1">
    <source>
        <dbReference type="SAM" id="MobiDB-lite"/>
    </source>
</evidence>
<reference evidence="3" key="1">
    <citation type="submission" date="2023-11" db="EMBL/GenBank/DDBJ databases">
        <authorList>
            <person name="De Vega J J."/>
            <person name="De Vega J J."/>
        </authorList>
    </citation>
    <scope>NUCLEOTIDE SEQUENCE</scope>
</reference>
<evidence type="ECO:0000313" key="3">
    <source>
        <dbReference type="EMBL" id="CAK5274716.1"/>
    </source>
</evidence>
<organism evidence="3 4">
    <name type="scientific">Mycena citricolor</name>
    <dbReference type="NCBI Taxonomy" id="2018698"/>
    <lineage>
        <taxon>Eukaryota</taxon>
        <taxon>Fungi</taxon>
        <taxon>Dikarya</taxon>
        <taxon>Basidiomycota</taxon>
        <taxon>Agaricomycotina</taxon>
        <taxon>Agaricomycetes</taxon>
        <taxon>Agaricomycetidae</taxon>
        <taxon>Agaricales</taxon>
        <taxon>Marasmiineae</taxon>
        <taxon>Mycenaceae</taxon>
        <taxon>Mycena</taxon>
    </lineage>
</organism>
<dbReference type="InterPro" id="IPR023213">
    <property type="entry name" value="CAT-like_dom_sf"/>
</dbReference>
<proteinExistence type="predicted"/>
<dbReference type="EMBL" id="CAVNYO010000403">
    <property type="protein sequence ID" value="CAK5274716.1"/>
    <property type="molecule type" value="Genomic_DNA"/>
</dbReference>
<name>A0AAD2HF52_9AGAR</name>
<gene>
    <name evidence="3" type="ORF">MYCIT1_LOCUS22012</name>
    <name evidence="2" type="ORF">MYCIT1_LOCUS303</name>
</gene>
<feature type="region of interest" description="Disordered" evidence="1">
    <location>
        <begin position="1"/>
        <end position="30"/>
    </location>
</feature>
<dbReference type="Gene3D" id="3.30.559.30">
    <property type="entry name" value="Nonribosomal peptide synthetase, condensation domain"/>
    <property type="match status" value="1"/>
</dbReference>
<dbReference type="Proteomes" id="UP001295794">
    <property type="component" value="Unassembled WGS sequence"/>
</dbReference>
<evidence type="ECO:0000313" key="2">
    <source>
        <dbReference type="EMBL" id="CAK5261960.1"/>
    </source>
</evidence>
<dbReference type="EMBL" id="CAVNYO010000003">
    <property type="protein sequence ID" value="CAK5261960.1"/>
    <property type="molecule type" value="Genomic_DNA"/>
</dbReference>
<evidence type="ECO:0000313" key="4">
    <source>
        <dbReference type="Proteomes" id="UP001295794"/>
    </source>
</evidence>
<comment type="caution">
    <text evidence="3">The sequence shown here is derived from an EMBL/GenBank/DDBJ whole genome shotgun (WGS) entry which is preliminary data.</text>
</comment>
<sequence length="560" mass="63143">MTLHSPSGPAPQKVASVASSSTTDRSAMPTFRRALSDNELSYYLPSRAFGMNDINVMLTFEAPKDLITPIRVRTAWAILRLRHSLLASRVEMEAGRYDEACFVYTPPASPMEAMEEGSRSLTTFAGLSGAELIDDCMNQTRKLSAASLTYLQVELENDVSPGVGAYKMMLYTPHFVLDARGIYALHNELLEMMGGHYGSELRPKTDAELVKMLESEWMRRWDRPQDAQDAIVPSSESRLKVPQSAVDLAEYKTDYENVQKQFSGAHAFPRSKAYDHHCRLLQAKFSPRQSTTMLSKCKREAVTIQSAMFSVISFAYLLLRERRPDLSPDKTLPILMYTAINIHAQLHPLSKLASKTFLALTYHNVMLPAFLPARDKHKAFWQRSRDVQKQMHTYTRNPSIAGRSLAAAAERAERAKHWARFDDEANGTLPPSPKVAVVAKAAEAPAVPSIALIGVSQVGLTTGIYRTERYPTIKVTDVVGATRKGPGGLFFYTRTFFGRFHMMLQWETSVFADGLMEEFYDYLLEVIHEYMLQDPQMRTRSEMELEGYDKRPAPRARAKL</sequence>
<dbReference type="AlphaFoldDB" id="A0AAD2HF52"/>
<protein>
    <submittedName>
        <fullName evidence="3">Uncharacterized protein</fullName>
    </submittedName>
</protein>